<dbReference type="Proteomes" id="UP000252517">
    <property type="component" value="Unassembled WGS sequence"/>
</dbReference>
<comment type="caution">
    <text evidence="1">The sequence shown here is derived from an EMBL/GenBank/DDBJ whole genome shotgun (WGS) entry which is preliminary data.</text>
</comment>
<sequence length="257" mass="29176">MLNTRTRDLLKDLRGWSVDDDDHEFLFNREDWQFEAADLTFPELVLDRSFHFFGLSEDDLPVDVAQRRPVANWYAERDGYIALGIRLIAFVLNDSPCLSVSLSHGESRISHVYFYKRAPMHVSPLLTHEPVRFTSYLYIPESVDRQTFSCSDPAHSELTRPETLVTSFAWSDQIQTYQQTATPDALVIAATPQRLADLGAFLIDFGRDETALTEFAMESALDGAGGILHGSVEQKFWLPGGLDFPERCLDDLSLPKR</sequence>
<proteinExistence type="predicted"/>
<name>A0A367XGM5_9PROT</name>
<dbReference type="EMBL" id="JPWH01000003">
    <property type="protein sequence ID" value="RCK52569.1"/>
    <property type="molecule type" value="Genomic_DNA"/>
</dbReference>
<gene>
    <name evidence="1" type="ORF">TH25_05895</name>
</gene>
<organism evidence="1 2">
    <name type="scientific">Thalassospira profundimaris</name>
    <dbReference type="NCBI Taxonomy" id="502049"/>
    <lineage>
        <taxon>Bacteria</taxon>
        <taxon>Pseudomonadati</taxon>
        <taxon>Pseudomonadota</taxon>
        <taxon>Alphaproteobacteria</taxon>
        <taxon>Rhodospirillales</taxon>
        <taxon>Thalassospiraceae</taxon>
        <taxon>Thalassospira</taxon>
    </lineage>
</organism>
<evidence type="ECO:0000313" key="1">
    <source>
        <dbReference type="EMBL" id="RCK52569.1"/>
    </source>
</evidence>
<dbReference type="AlphaFoldDB" id="A0A367XGM5"/>
<dbReference type="RefSeq" id="WP_114087442.1">
    <property type="nucleotide sequence ID" value="NZ_JPWH01000003.1"/>
</dbReference>
<accession>A0A367XGM5</accession>
<evidence type="ECO:0000313" key="2">
    <source>
        <dbReference type="Proteomes" id="UP000252517"/>
    </source>
</evidence>
<protein>
    <submittedName>
        <fullName evidence="1">Uncharacterized protein</fullName>
    </submittedName>
</protein>
<reference evidence="1 2" key="1">
    <citation type="submission" date="2014-07" db="EMBL/GenBank/DDBJ databases">
        <title>Draft genome sequence of Thalassospira profundimaris S25-3-2.</title>
        <authorList>
            <person name="Lai Q."/>
            <person name="Shao Z."/>
        </authorList>
    </citation>
    <scope>NUCLEOTIDE SEQUENCE [LARGE SCALE GENOMIC DNA]</scope>
    <source>
        <strain evidence="1 2">S25-3-2</strain>
    </source>
</reference>